<protein>
    <recommendedName>
        <fullName evidence="1">Bacteriophage T5 Orf172 DNA-binding domain-containing protein</fullName>
    </recommendedName>
</protein>
<feature type="domain" description="Bacteriophage T5 Orf172 DNA-binding" evidence="1">
    <location>
        <begin position="82"/>
        <end position="174"/>
    </location>
</feature>
<dbReference type="EMBL" id="JACICY010000020">
    <property type="protein sequence ID" value="MBB3862701.1"/>
    <property type="molecule type" value="Genomic_DNA"/>
</dbReference>
<name>A0A7W5ZZ54_9SPHN</name>
<keyword evidence="3" id="KW-1185">Reference proteome</keyword>
<dbReference type="AlphaFoldDB" id="A0A7W5ZZ54"/>
<gene>
    <name evidence="2" type="ORF">GGQ88_004003</name>
</gene>
<evidence type="ECO:0000313" key="3">
    <source>
        <dbReference type="Proteomes" id="UP000562395"/>
    </source>
</evidence>
<proteinExistence type="predicted"/>
<evidence type="ECO:0000259" key="1">
    <source>
        <dbReference type="Pfam" id="PF10544"/>
    </source>
</evidence>
<sequence>MARLTKAHLRYLEHHGIDVDETFDASGLKRAEYRPRMKAEGKFVAYGVTKCHNGHSLRNRYGTCIECFPASIAFARRSEMSGYLYLAKSADLGLIKVGFSGDDPDNRIYIANLEGYGGAWDWQICLTVWADHAGAKEIAVHQSLADFRAERAWIRNGAGIVSREMFDCELAAGIDALMSQLTAREVQLIEYR</sequence>
<dbReference type="RefSeq" id="WP_183615154.1">
    <property type="nucleotide sequence ID" value="NZ_JACICY010000020.1"/>
</dbReference>
<dbReference type="Pfam" id="PF10544">
    <property type="entry name" value="T5orf172"/>
    <property type="match status" value="1"/>
</dbReference>
<organism evidence="2 3">
    <name type="scientific">Novosphingobium hassiacum</name>
    <dbReference type="NCBI Taxonomy" id="173676"/>
    <lineage>
        <taxon>Bacteria</taxon>
        <taxon>Pseudomonadati</taxon>
        <taxon>Pseudomonadota</taxon>
        <taxon>Alphaproteobacteria</taxon>
        <taxon>Sphingomonadales</taxon>
        <taxon>Sphingomonadaceae</taxon>
        <taxon>Novosphingobium</taxon>
    </lineage>
</organism>
<comment type="caution">
    <text evidence="2">The sequence shown here is derived from an EMBL/GenBank/DDBJ whole genome shotgun (WGS) entry which is preliminary data.</text>
</comment>
<dbReference type="InterPro" id="IPR018306">
    <property type="entry name" value="Phage_T5_Orf172_DNA-bd"/>
</dbReference>
<accession>A0A7W5ZZ54</accession>
<evidence type="ECO:0000313" key="2">
    <source>
        <dbReference type="EMBL" id="MBB3862701.1"/>
    </source>
</evidence>
<dbReference type="Proteomes" id="UP000562395">
    <property type="component" value="Unassembled WGS sequence"/>
</dbReference>
<reference evidence="2 3" key="1">
    <citation type="submission" date="2020-08" db="EMBL/GenBank/DDBJ databases">
        <title>Genomic Encyclopedia of Type Strains, Phase IV (KMG-IV): sequencing the most valuable type-strain genomes for metagenomic binning, comparative biology and taxonomic classification.</title>
        <authorList>
            <person name="Goeker M."/>
        </authorList>
    </citation>
    <scope>NUCLEOTIDE SEQUENCE [LARGE SCALE GENOMIC DNA]</scope>
    <source>
        <strain evidence="2 3">DSM 14552</strain>
    </source>
</reference>